<evidence type="ECO:0000313" key="2">
    <source>
        <dbReference type="EMBL" id="AUV61821.1"/>
    </source>
</evidence>
<reference evidence="3" key="1">
    <citation type="submission" date="2018-01" db="EMBL/GenBank/DDBJ databases">
        <title>Pseudomonas phages infecting Pseudomonas sp. isolated from Prunus avium.</title>
        <authorList>
            <person name="Colberg O."/>
            <person name="Carstens A.B."/>
            <person name="Kot W."/>
            <person name="Hansen L.H."/>
        </authorList>
    </citation>
    <scope>NUCLEOTIDE SEQUENCE [LARGE SCALE GENOMIC DNA]</scope>
</reference>
<evidence type="ECO:0000256" key="1">
    <source>
        <dbReference type="SAM" id="MobiDB-lite"/>
    </source>
</evidence>
<sequence>MMQIKLTEVDIRAGIALYLTDRGITGVTADNLQVTFTAGRKGSGLTADVVTNPSQNGQGKAQGSAPVQAKEKSSADLPKQLGGTAGETSGVAGADEAAKKLEAERQEADAKAQQAAKGNAPEVAPEKGIESPLTEEQPAAPVAEQKPQGDAPEGGSLFS</sequence>
<proteinExistence type="predicted"/>
<name>A0A2K9VHI9_9CAUD</name>
<feature type="compositionally biased region" description="Polar residues" evidence="1">
    <location>
        <begin position="49"/>
        <end position="61"/>
    </location>
</feature>
<keyword evidence="3" id="KW-1185">Reference proteome</keyword>
<dbReference type="EMBL" id="MG775260">
    <property type="protein sequence ID" value="AUV61821.1"/>
    <property type="molecule type" value="Genomic_DNA"/>
</dbReference>
<feature type="compositionally biased region" description="Basic and acidic residues" evidence="1">
    <location>
        <begin position="96"/>
        <end position="110"/>
    </location>
</feature>
<dbReference type="Proteomes" id="UP000240903">
    <property type="component" value="Segment"/>
</dbReference>
<accession>A0A2K9VHI9</accession>
<organism evidence="2 3">
    <name type="scientific">Pseudomonas phage Littlefix</name>
    <dbReference type="NCBI Taxonomy" id="2079289"/>
    <lineage>
        <taxon>Viruses</taxon>
        <taxon>Duplodnaviria</taxon>
        <taxon>Heunggongvirae</taxon>
        <taxon>Uroviricota</taxon>
        <taxon>Caudoviricetes</taxon>
        <taxon>Schitoviridae</taxon>
        <taxon>Littlefixvirus</taxon>
        <taxon>Littlefixvirus littlefix</taxon>
    </lineage>
</organism>
<feature type="region of interest" description="Disordered" evidence="1">
    <location>
        <begin position="43"/>
        <end position="159"/>
    </location>
</feature>
<gene>
    <name evidence="2" type="ORF">PsPhLittlefix_gp06</name>
</gene>
<evidence type="ECO:0000313" key="3">
    <source>
        <dbReference type="Proteomes" id="UP000240903"/>
    </source>
</evidence>
<protein>
    <submittedName>
        <fullName evidence="2">Uncharacterized protein</fullName>
    </submittedName>
</protein>